<sequence>MHIEEVASGQLIEVIIEKVSVADYAIIRKNLRFGFDWNQFLGEVVYKLVPAGTNDMAGLMALTDHPQEGLRFIEVKLIESAKENIGAGKKYDRVPGILLAFACRESFKKGYNGTLFLIPKTSLIPLYRQKYGFLAAGRGLYLEQAQALKLMNNYL</sequence>
<organism evidence="1 2">
    <name type="scientific">Candidatus Pseudobacter hemicellulosilyticus</name>
    <dbReference type="NCBI Taxonomy" id="3121375"/>
    <lineage>
        <taxon>Bacteria</taxon>
        <taxon>Pseudomonadati</taxon>
        <taxon>Bacteroidota</taxon>
        <taxon>Chitinophagia</taxon>
        <taxon>Chitinophagales</taxon>
        <taxon>Chitinophagaceae</taxon>
        <taxon>Pseudobacter</taxon>
    </lineage>
</organism>
<reference evidence="1" key="1">
    <citation type="submission" date="2023-03" db="EMBL/GenBank/DDBJ databases">
        <title>Andean soil-derived lignocellulolytic bacterial consortium as a source of novel taxa and putative plastic-active enzymes.</title>
        <authorList>
            <person name="Diaz-Garcia L."/>
            <person name="Chuvochina M."/>
            <person name="Feuerriegel G."/>
            <person name="Bunk B."/>
            <person name="Sproer C."/>
            <person name="Streit W.R."/>
            <person name="Rodriguez L.M."/>
            <person name="Overmann J."/>
            <person name="Jimenez D.J."/>
        </authorList>
    </citation>
    <scope>NUCLEOTIDE SEQUENCE</scope>
    <source>
        <strain evidence="1">MAG 7</strain>
    </source>
</reference>
<gene>
    <name evidence="1" type="ORF">P0Y53_04135</name>
</gene>
<name>A0AAJ6BHW5_9BACT</name>
<evidence type="ECO:0000313" key="2">
    <source>
        <dbReference type="Proteomes" id="UP001220610"/>
    </source>
</evidence>
<dbReference type="AlphaFoldDB" id="A0AAJ6BHW5"/>
<evidence type="ECO:0000313" key="1">
    <source>
        <dbReference type="EMBL" id="WEK36682.1"/>
    </source>
</evidence>
<dbReference type="Proteomes" id="UP001220610">
    <property type="component" value="Chromosome"/>
</dbReference>
<dbReference type="EMBL" id="CP119311">
    <property type="protein sequence ID" value="WEK36682.1"/>
    <property type="molecule type" value="Genomic_DNA"/>
</dbReference>
<protein>
    <submittedName>
        <fullName evidence="1">Uncharacterized protein</fullName>
    </submittedName>
</protein>
<proteinExistence type="predicted"/>
<accession>A0AAJ6BHW5</accession>